<evidence type="ECO:0000313" key="2">
    <source>
        <dbReference type="EMBL" id="EFQ99650.1"/>
    </source>
</evidence>
<dbReference type="RefSeq" id="XP_003175133.1">
    <property type="nucleotide sequence ID" value="XM_003175085.1"/>
</dbReference>
<feature type="region of interest" description="Disordered" evidence="1">
    <location>
        <begin position="16"/>
        <end position="35"/>
    </location>
</feature>
<name>E4UNP7_ARTGP</name>
<dbReference type="Proteomes" id="UP000002669">
    <property type="component" value="Unassembled WGS sequence"/>
</dbReference>
<dbReference type="GeneID" id="10030439"/>
<organism evidence="3">
    <name type="scientific">Arthroderma gypseum (strain ATCC MYA-4604 / CBS 118893)</name>
    <name type="common">Microsporum gypseum</name>
    <dbReference type="NCBI Taxonomy" id="535722"/>
    <lineage>
        <taxon>Eukaryota</taxon>
        <taxon>Fungi</taxon>
        <taxon>Dikarya</taxon>
        <taxon>Ascomycota</taxon>
        <taxon>Pezizomycotina</taxon>
        <taxon>Eurotiomycetes</taxon>
        <taxon>Eurotiomycetidae</taxon>
        <taxon>Onygenales</taxon>
        <taxon>Arthrodermataceae</taxon>
        <taxon>Nannizzia</taxon>
    </lineage>
</organism>
<evidence type="ECO:0000256" key="1">
    <source>
        <dbReference type="SAM" id="MobiDB-lite"/>
    </source>
</evidence>
<gene>
    <name evidence="2" type="ORF">MGYG_02663</name>
</gene>
<sequence length="126" mass="13839">MANFALDQCLGEDLEYDQHDGHGRSGSVENNVPDDGDTSHFVHDQFWGVYNFSTDVPIRDPDGDISSSVRLESSNPGHTPYIAATGPALSSELLRNVATWQSNAEVESILSYVICPPFLHIFDISN</sequence>
<keyword evidence="3" id="KW-1185">Reference proteome</keyword>
<dbReference type="InParanoid" id="E4UNP7"/>
<proteinExistence type="predicted"/>
<evidence type="ECO:0000313" key="3">
    <source>
        <dbReference type="Proteomes" id="UP000002669"/>
    </source>
</evidence>
<accession>E4UNP7</accession>
<dbReference type="AlphaFoldDB" id="E4UNP7"/>
<dbReference type="HOGENOM" id="CLU_1981118_0_0_1"/>
<protein>
    <submittedName>
        <fullName evidence="2">Uncharacterized protein</fullName>
    </submittedName>
</protein>
<dbReference type="VEuPathDB" id="FungiDB:MGYG_02663"/>
<dbReference type="EMBL" id="DS989823">
    <property type="protein sequence ID" value="EFQ99650.1"/>
    <property type="molecule type" value="Genomic_DNA"/>
</dbReference>
<reference evidence="3" key="1">
    <citation type="journal article" date="2012" name="MBio">
        <title>Comparative genome analysis of Trichophyton rubrum and related dermatophytes reveals candidate genes involved in infection.</title>
        <authorList>
            <person name="Martinez D.A."/>
            <person name="Oliver B.G."/>
            <person name="Graeser Y."/>
            <person name="Goldberg J.M."/>
            <person name="Li W."/>
            <person name="Martinez-Rossi N.M."/>
            <person name="Monod M."/>
            <person name="Shelest E."/>
            <person name="Barton R.C."/>
            <person name="Birch E."/>
            <person name="Brakhage A.A."/>
            <person name="Chen Z."/>
            <person name="Gurr S.J."/>
            <person name="Heiman D."/>
            <person name="Heitman J."/>
            <person name="Kosti I."/>
            <person name="Rossi A."/>
            <person name="Saif S."/>
            <person name="Samalova M."/>
            <person name="Saunders C.W."/>
            <person name="Shea T."/>
            <person name="Summerbell R.C."/>
            <person name="Xu J."/>
            <person name="Young S."/>
            <person name="Zeng Q."/>
            <person name="Birren B.W."/>
            <person name="Cuomo C.A."/>
            <person name="White T.C."/>
        </authorList>
    </citation>
    <scope>NUCLEOTIDE SEQUENCE [LARGE SCALE GENOMIC DNA]</scope>
    <source>
        <strain evidence="3">ATCC MYA-4604 / CBS 118893</strain>
    </source>
</reference>